<accession>A0A1X0FR37</accession>
<comment type="catalytic activity">
    <reaction evidence="1">
        <text>coproporphyrinogen III + 3 O2 = coproporphyrin III + 3 H2O2</text>
        <dbReference type="Rhea" id="RHEA:43436"/>
        <dbReference type="ChEBI" id="CHEBI:15379"/>
        <dbReference type="ChEBI" id="CHEBI:16240"/>
        <dbReference type="ChEBI" id="CHEBI:57309"/>
        <dbReference type="ChEBI" id="CHEBI:131725"/>
        <dbReference type="EC" id="1.3.3.15"/>
    </reaction>
    <physiologicalReaction direction="left-to-right" evidence="1">
        <dbReference type="Rhea" id="RHEA:43437"/>
    </physiologicalReaction>
</comment>
<dbReference type="Gene3D" id="3.50.50.60">
    <property type="entry name" value="FAD/NAD(P)-binding domain"/>
    <property type="match status" value="1"/>
</dbReference>
<evidence type="ECO:0000256" key="6">
    <source>
        <dbReference type="ARBA" id="ARBA00012402"/>
    </source>
</evidence>
<comment type="cofactor">
    <cofactor evidence="2 12">
        <name>FAD</name>
        <dbReference type="ChEBI" id="CHEBI:57692"/>
    </cofactor>
</comment>
<dbReference type="Gene3D" id="1.10.3110.10">
    <property type="entry name" value="protoporphyrinogen ix oxidase, domain 3"/>
    <property type="match status" value="1"/>
</dbReference>
<evidence type="ECO:0000256" key="12">
    <source>
        <dbReference type="RuleBase" id="RU364052"/>
    </source>
</evidence>
<evidence type="ECO:0000256" key="11">
    <source>
        <dbReference type="ARBA" id="ARBA00023133"/>
    </source>
</evidence>
<dbReference type="InterPro" id="IPR036188">
    <property type="entry name" value="FAD/NAD-bd_sf"/>
</dbReference>
<dbReference type="NCBIfam" id="NF008841">
    <property type="entry name" value="PRK11883.1-1"/>
    <property type="match status" value="1"/>
</dbReference>
<evidence type="ECO:0000256" key="8">
    <source>
        <dbReference type="ARBA" id="ARBA00022630"/>
    </source>
</evidence>
<evidence type="ECO:0000256" key="9">
    <source>
        <dbReference type="ARBA" id="ARBA00022827"/>
    </source>
</evidence>
<evidence type="ECO:0000256" key="3">
    <source>
        <dbReference type="ARBA" id="ARBA00002185"/>
    </source>
</evidence>
<evidence type="ECO:0000256" key="7">
    <source>
        <dbReference type="ARBA" id="ARBA00019046"/>
    </source>
</evidence>
<reference evidence="14" key="3">
    <citation type="submission" date="2020-02" db="EMBL/GenBank/DDBJ databases">
        <authorList>
            <person name="Matsumoto Y."/>
            <person name="Motooka D."/>
            <person name="Nakamura S."/>
        </authorList>
    </citation>
    <scope>NUCLEOTIDE SEQUENCE</scope>
    <source>
        <strain evidence="14">JCM 18113</strain>
    </source>
</reference>
<dbReference type="GO" id="GO:0006783">
    <property type="term" value="P:heme biosynthetic process"/>
    <property type="evidence" value="ECO:0007669"/>
    <property type="project" value="UniProtKB-UniRule"/>
</dbReference>
<evidence type="ECO:0000256" key="5">
    <source>
        <dbReference type="ARBA" id="ARBA00008310"/>
    </source>
</evidence>
<gene>
    <name evidence="14" type="primary">hemY</name>
    <name evidence="15" type="ORF">BST30_16780</name>
    <name evidence="14" type="ORF">MMAN_03960</name>
</gene>
<dbReference type="InterPro" id="IPR050464">
    <property type="entry name" value="Zeta_carotene_desat/Oxidored"/>
</dbReference>
<keyword evidence="17" id="KW-1185">Reference proteome</keyword>
<reference evidence="15 16" key="1">
    <citation type="submission" date="2017-02" db="EMBL/GenBank/DDBJ databases">
        <title>The new phylogeny of genus Mycobacterium.</title>
        <authorList>
            <person name="Tortoli E."/>
            <person name="Trovato A."/>
            <person name="Cirillo D.M."/>
        </authorList>
    </citation>
    <scope>NUCLEOTIDE SEQUENCE [LARGE SCALE GENOMIC DNA]</scope>
    <source>
        <strain evidence="15 16">DSM 45255</strain>
    </source>
</reference>
<dbReference type="AlphaFoldDB" id="A0A1X0FR37"/>
<dbReference type="InterPro" id="IPR004572">
    <property type="entry name" value="Protoporphyrinogen_oxidase"/>
</dbReference>
<keyword evidence="10 12" id="KW-0560">Oxidoreductase</keyword>
<dbReference type="InterPro" id="IPR002937">
    <property type="entry name" value="Amino_oxidase"/>
</dbReference>
<dbReference type="EMBL" id="MVHW01000019">
    <property type="protein sequence ID" value="ORB04247.1"/>
    <property type="molecule type" value="Genomic_DNA"/>
</dbReference>
<comment type="similarity">
    <text evidence="5 12">Belongs to the protoporphyrinogen/coproporphyrinogen oxidase family. Coproporphyrinogen III oxidase subfamily.</text>
</comment>
<dbReference type="Proteomes" id="UP000192760">
    <property type="component" value="Unassembled WGS sequence"/>
</dbReference>
<dbReference type="NCBIfam" id="TIGR00562">
    <property type="entry name" value="proto_IX_ox"/>
    <property type="match status" value="1"/>
</dbReference>
<keyword evidence="11 12" id="KW-0350">Heme biosynthesis</keyword>
<evidence type="ECO:0000313" key="14">
    <source>
        <dbReference type="EMBL" id="BBY36262.1"/>
    </source>
</evidence>
<evidence type="ECO:0000256" key="1">
    <source>
        <dbReference type="ARBA" id="ARBA00001755"/>
    </source>
</evidence>
<protein>
    <recommendedName>
        <fullName evidence="7 12">Coproporphyrinogen III oxidase</fullName>
        <ecNumber evidence="6 12">1.3.3.15</ecNumber>
    </recommendedName>
</protein>
<dbReference type="RefSeq" id="WP_083096348.1">
    <property type="nucleotide sequence ID" value="NZ_AP022590.1"/>
</dbReference>
<comment type="subcellular location">
    <subcellularLocation>
        <location evidence="12">Cytoplasm</location>
    </subcellularLocation>
</comment>
<dbReference type="Gene3D" id="3.90.660.20">
    <property type="entry name" value="Protoporphyrinogen oxidase, mitochondrial, domain 2"/>
    <property type="match status" value="1"/>
</dbReference>
<keyword evidence="9 12" id="KW-0274">FAD</keyword>
<keyword evidence="8 12" id="KW-0285">Flavoprotein</keyword>
<dbReference type="SUPFAM" id="SSF54373">
    <property type="entry name" value="FAD-linked reductases, C-terminal domain"/>
    <property type="match status" value="1"/>
</dbReference>
<evidence type="ECO:0000256" key="4">
    <source>
        <dbReference type="ARBA" id="ARBA00004744"/>
    </source>
</evidence>
<dbReference type="PANTHER" id="PTHR42923:SF3">
    <property type="entry name" value="PROTOPORPHYRINOGEN OXIDASE"/>
    <property type="match status" value="1"/>
</dbReference>
<organism evidence="15 16">
    <name type="scientific">Mycobacterium mantenii</name>
    <dbReference type="NCBI Taxonomy" id="560555"/>
    <lineage>
        <taxon>Bacteria</taxon>
        <taxon>Bacillati</taxon>
        <taxon>Actinomycetota</taxon>
        <taxon>Actinomycetes</taxon>
        <taxon>Mycobacteriales</taxon>
        <taxon>Mycobacteriaceae</taxon>
        <taxon>Mycobacterium</taxon>
        <taxon>Mycobacterium avium complex (MAC)</taxon>
    </lineage>
</organism>
<feature type="domain" description="Amine oxidase" evidence="13">
    <location>
        <begin position="13"/>
        <end position="446"/>
    </location>
</feature>
<dbReference type="Pfam" id="PF01593">
    <property type="entry name" value="Amino_oxidase"/>
    <property type="match status" value="1"/>
</dbReference>
<sequence length="458" mass="46795">MSSPSYCVVGGGISGLTAAYRLRMAAGDDAAITLFEPGDRLGGVLRTELVGGVPMDLGAEAFVLRRPEMPALLAELNLSQCQRVSTGARPLIYSGRQLRALPAGTVLGIPSTAASVAGLVDEATLARIEAEPTRPLVWRAGGDPSVADLVGERFGDQVVTRSVDPLLSGVYAGSAATIGLRAAAPTVAAALDRGAPSLTDAVGQALPPATGAPVFGALEGGYQVLIDELVARGRPRWVPAAVSRLKPAGAGWTVFDDTGARWAANAVILAVPAGESGRLLAEIAPRSGAAAVRIASASSVVLALAVPGDTAFPECSGVLVATGERLRAKAITLSSRKWGGRGDAQLLRLSFGRFGDRVAADTSDDELLTWALGDLATVFGLTVEPVDVRIQRWIDAMPQYGPGHADVVAEVRAGLPPTLAVAGSYLDGIGVPACVGAAGRAVERVIRAIGGLDAQVAR</sequence>
<comment type="pathway">
    <text evidence="4 12">Porphyrin-containing compound metabolism; protoheme biosynthesis.</text>
</comment>
<dbReference type="PANTHER" id="PTHR42923">
    <property type="entry name" value="PROTOPORPHYRINOGEN OXIDASE"/>
    <property type="match status" value="1"/>
</dbReference>
<dbReference type="STRING" id="560555.BST30_16780"/>
<evidence type="ECO:0000313" key="15">
    <source>
        <dbReference type="EMBL" id="ORB04247.1"/>
    </source>
</evidence>
<evidence type="ECO:0000256" key="2">
    <source>
        <dbReference type="ARBA" id="ARBA00001974"/>
    </source>
</evidence>
<dbReference type="SUPFAM" id="SSF51905">
    <property type="entry name" value="FAD/NAD(P)-binding domain"/>
    <property type="match status" value="1"/>
</dbReference>
<proteinExistence type="inferred from homology"/>
<name>A0A1X0FR37_MYCNT</name>
<dbReference type="Proteomes" id="UP000465812">
    <property type="component" value="Chromosome"/>
</dbReference>
<comment type="function">
    <text evidence="3 12">Involved in coproporphyrin-dependent heme b biosynthesis. Catalyzes the oxidation of coproporphyrinogen III to coproporphyrin III.</text>
</comment>
<dbReference type="EMBL" id="AP022590">
    <property type="protein sequence ID" value="BBY36262.1"/>
    <property type="molecule type" value="Genomic_DNA"/>
</dbReference>
<evidence type="ECO:0000259" key="13">
    <source>
        <dbReference type="Pfam" id="PF01593"/>
    </source>
</evidence>
<keyword evidence="12" id="KW-0963">Cytoplasm</keyword>
<dbReference type="GO" id="GO:0004729">
    <property type="term" value="F:oxygen-dependent protoporphyrinogen oxidase activity"/>
    <property type="evidence" value="ECO:0007669"/>
    <property type="project" value="UniProtKB-UniRule"/>
</dbReference>
<dbReference type="EC" id="1.3.3.15" evidence="6 12"/>
<reference evidence="14 17" key="2">
    <citation type="journal article" date="2019" name="Emerg. Microbes Infect.">
        <title>Comprehensive subspecies identification of 175 nontuberculous mycobacteria species based on 7547 genomic profiles.</title>
        <authorList>
            <person name="Matsumoto Y."/>
            <person name="Kinjo T."/>
            <person name="Motooka D."/>
            <person name="Nabeya D."/>
            <person name="Jung N."/>
            <person name="Uechi K."/>
            <person name="Horii T."/>
            <person name="Iida T."/>
            <person name="Fujita J."/>
            <person name="Nakamura S."/>
        </authorList>
    </citation>
    <scope>NUCLEOTIDE SEQUENCE [LARGE SCALE GENOMIC DNA]</scope>
    <source>
        <strain evidence="14 17">JCM 18113</strain>
    </source>
</reference>
<evidence type="ECO:0000313" key="17">
    <source>
        <dbReference type="Proteomes" id="UP000465812"/>
    </source>
</evidence>
<dbReference type="UniPathway" id="UPA00252"/>
<dbReference type="GO" id="GO:0005737">
    <property type="term" value="C:cytoplasm"/>
    <property type="evidence" value="ECO:0007669"/>
    <property type="project" value="UniProtKB-SubCell"/>
</dbReference>
<evidence type="ECO:0000256" key="10">
    <source>
        <dbReference type="ARBA" id="ARBA00023002"/>
    </source>
</evidence>
<evidence type="ECO:0000313" key="16">
    <source>
        <dbReference type="Proteomes" id="UP000192760"/>
    </source>
</evidence>